<proteinExistence type="predicted"/>
<dbReference type="Gene3D" id="2.60.120.1140">
    <property type="entry name" value="Protein of unknown function DUF192"/>
    <property type="match status" value="1"/>
</dbReference>
<evidence type="ECO:0000313" key="1">
    <source>
        <dbReference type="EMBL" id="ADE38700.1"/>
    </source>
</evidence>
<dbReference type="EMBL" id="CP001751">
    <property type="protein sequence ID" value="ADE38700.1"/>
    <property type="molecule type" value="Genomic_DNA"/>
</dbReference>
<dbReference type="PANTHER" id="PTHR37953">
    <property type="entry name" value="UPF0127 PROTEIN MJ1496"/>
    <property type="match status" value="1"/>
</dbReference>
<dbReference type="STRING" id="488538.SAR116_0457"/>
<sequence>MRSPARIVIGLLISLSLYISFPVWADTKRIELVVAGAKAHKIIHVELAVTRDERQEGLMFRDKLAADSGMLFIFPAEEILRFWMKDTIIPLDILFFDKDGRFINKFVNVPPLTLTNRVSLSPAIYVLEVAGKTSETWDLGGEIHLKLPLATP</sequence>
<name>D5BQY6_PUNMI</name>
<dbReference type="PANTHER" id="PTHR37953:SF1">
    <property type="entry name" value="UPF0127 PROTEIN MJ1496"/>
    <property type="match status" value="1"/>
</dbReference>
<organism evidence="1 2">
    <name type="scientific">Puniceispirillum marinum (strain IMCC1322)</name>
    <dbReference type="NCBI Taxonomy" id="488538"/>
    <lineage>
        <taxon>Bacteria</taxon>
        <taxon>Pseudomonadati</taxon>
        <taxon>Pseudomonadota</taxon>
        <taxon>Alphaproteobacteria</taxon>
        <taxon>Candidatus Puniceispirillales</taxon>
        <taxon>Candidatus Puniceispirillaceae</taxon>
        <taxon>Candidatus Puniceispirillum</taxon>
    </lineage>
</organism>
<dbReference type="RefSeq" id="WP_013045330.1">
    <property type="nucleotide sequence ID" value="NC_014010.1"/>
</dbReference>
<dbReference type="KEGG" id="apb:SAR116_0457"/>
<dbReference type="InterPro" id="IPR003795">
    <property type="entry name" value="DUF192"/>
</dbReference>
<evidence type="ECO:0008006" key="3">
    <source>
        <dbReference type="Google" id="ProtNLM"/>
    </source>
</evidence>
<gene>
    <name evidence="1" type="ordered locus">SAR116_0457</name>
</gene>
<accession>D5BQY6</accession>
<evidence type="ECO:0000313" key="2">
    <source>
        <dbReference type="Proteomes" id="UP000007460"/>
    </source>
</evidence>
<keyword evidence="2" id="KW-1185">Reference proteome</keyword>
<dbReference type="AlphaFoldDB" id="D5BQY6"/>
<dbReference type="InterPro" id="IPR038695">
    <property type="entry name" value="Saro_0823-like_sf"/>
</dbReference>
<reference evidence="1 2" key="1">
    <citation type="journal article" date="2010" name="J. Bacteriol.">
        <title>Complete genome sequence of "Candidatus Puniceispirillum marinum" IMCC1322, a representative of the SAR116 clade in the Alphaproteobacteria.</title>
        <authorList>
            <person name="Oh H.M."/>
            <person name="Kwon K.K."/>
            <person name="Kang I."/>
            <person name="Kang S.G."/>
            <person name="Lee J.H."/>
            <person name="Kim S.J."/>
            <person name="Cho J.C."/>
        </authorList>
    </citation>
    <scope>NUCLEOTIDE SEQUENCE [LARGE SCALE GENOMIC DNA]</scope>
    <source>
        <strain evidence="1 2">IMCC1322</strain>
    </source>
</reference>
<dbReference type="eggNOG" id="COG1430">
    <property type="taxonomic scope" value="Bacteria"/>
</dbReference>
<protein>
    <recommendedName>
        <fullName evidence="3">DUF192 domain-containing protein</fullName>
    </recommendedName>
</protein>
<dbReference type="HOGENOM" id="CLU_097039_1_2_5"/>
<dbReference type="OrthoDB" id="9808290at2"/>
<dbReference type="Pfam" id="PF02643">
    <property type="entry name" value="DUF192"/>
    <property type="match status" value="1"/>
</dbReference>
<dbReference type="Proteomes" id="UP000007460">
    <property type="component" value="Chromosome"/>
</dbReference>